<feature type="compositionally biased region" description="Polar residues" evidence="1">
    <location>
        <begin position="1"/>
        <end position="11"/>
    </location>
</feature>
<feature type="region of interest" description="Disordered" evidence="1">
    <location>
        <begin position="66"/>
        <end position="86"/>
    </location>
</feature>
<reference evidence="2 3" key="1">
    <citation type="journal article" date="2013" name="Curr. Biol.">
        <title>The Genome of the Foraminiferan Reticulomyxa filosa.</title>
        <authorList>
            <person name="Glockner G."/>
            <person name="Hulsmann N."/>
            <person name="Schleicher M."/>
            <person name="Noegel A.A."/>
            <person name="Eichinger L."/>
            <person name="Gallinger C."/>
            <person name="Pawlowski J."/>
            <person name="Sierra R."/>
            <person name="Euteneuer U."/>
            <person name="Pillet L."/>
            <person name="Moustafa A."/>
            <person name="Platzer M."/>
            <person name="Groth M."/>
            <person name="Szafranski K."/>
            <person name="Schliwa M."/>
        </authorList>
    </citation>
    <scope>NUCLEOTIDE SEQUENCE [LARGE SCALE GENOMIC DNA]</scope>
</reference>
<dbReference type="AlphaFoldDB" id="X6NJ40"/>
<keyword evidence="3" id="KW-1185">Reference proteome</keyword>
<evidence type="ECO:0000256" key="1">
    <source>
        <dbReference type="SAM" id="MobiDB-lite"/>
    </source>
</evidence>
<organism evidence="2 3">
    <name type="scientific">Reticulomyxa filosa</name>
    <dbReference type="NCBI Taxonomy" id="46433"/>
    <lineage>
        <taxon>Eukaryota</taxon>
        <taxon>Sar</taxon>
        <taxon>Rhizaria</taxon>
        <taxon>Retaria</taxon>
        <taxon>Foraminifera</taxon>
        <taxon>Monothalamids</taxon>
        <taxon>Reticulomyxidae</taxon>
        <taxon>Reticulomyxa</taxon>
    </lineage>
</organism>
<dbReference type="Proteomes" id="UP000023152">
    <property type="component" value="Unassembled WGS sequence"/>
</dbReference>
<comment type="caution">
    <text evidence="2">The sequence shown here is derived from an EMBL/GenBank/DDBJ whole genome shotgun (WGS) entry which is preliminary data.</text>
</comment>
<dbReference type="EMBL" id="ASPP01008303">
    <property type="protein sequence ID" value="ETO25759.1"/>
    <property type="molecule type" value="Genomic_DNA"/>
</dbReference>
<feature type="compositionally biased region" description="Low complexity" evidence="1">
    <location>
        <begin position="12"/>
        <end position="22"/>
    </location>
</feature>
<sequence length="189" mass="22375">MSSDNLGNLNKQQSYPAQAQQRQGREPDEYSLAPERSYINSEMNSYMTTPMKSSTNLTVLSHSMVKHDDDMDDNNDSEDEYYQEESKSGGKYANTTILRKKIVFDIITYNAYIHIYIICIVMKWQYNNKQPRFWMSDANCTQCSECGATFHTFKRKQFWMETCNEKKKQIFFVLFLQKKKKKNIKLHCM</sequence>
<feature type="region of interest" description="Disordered" evidence="1">
    <location>
        <begin position="1"/>
        <end position="34"/>
    </location>
</feature>
<proteinExistence type="predicted"/>
<evidence type="ECO:0000313" key="2">
    <source>
        <dbReference type="EMBL" id="ETO25759.1"/>
    </source>
</evidence>
<name>X6NJ40_RETFI</name>
<protein>
    <submittedName>
        <fullName evidence="2">Uncharacterized protein</fullName>
    </submittedName>
</protein>
<accession>X6NJ40</accession>
<evidence type="ECO:0000313" key="3">
    <source>
        <dbReference type="Proteomes" id="UP000023152"/>
    </source>
</evidence>
<feature type="compositionally biased region" description="Acidic residues" evidence="1">
    <location>
        <begin position="70"/>
        <end position="83"/>
    </location>
</feature>
<gene>
    <name evidence="2" type="ORF">RFI_11380</name>
</gene>